<name>A0ABD1Z8T7_9MARC</name>
<keyword evidence="2" id="KW-1185">Reference proteome</keyword>
<proteinExistence type="predicted"/>
<dbReference type="Proteomes" id="UP001605036">
    <property type="component" value="Unassembled WGS sequence"/>
</dbReference>
<organism evidence="1 2">
    <name type="scientific">Riccia fluitans</name>
    <dbReference type="NCBI Taxonomy" id="41844"/>
    <lineage>
        <taxon>Eukaryota</taxon>
        <taxon>Viridiplantae</taxon>
        <taxon>Streptophyta</taxon>
        <taxon>Embryophyta</taxon>
        <taxon>Marchantiophyta</taxon>
        <taxon>Marchantiopsida</taxon>
        <taxon>Marchantiidae</taxon>
        <taxon>Marchantiales</taxon>
        <taxon>Ricciaceae</taxon>
        <taxon>Riccia</taxon>
    </lineage>
</organism>
<sequence length="155" mass="17378">MKPMQINRTLVSLHSIHSIDKCYLAGNDSPSEKQADEDLHFVANAWNPFSRRFEVYAQLEAATERTLPDDEASFTRSLAKQISLVSRILVRQSRDFWLRCTDISITEIHLISRGLDGEGTDDLSLPTGLAVLNLSNYSFHGNLPGVRGRTIYKAG</sequence>
<evidence type="ECO:0000313" key="1">
    <source>
        <dbReference type="EMBL" id="KAL2643818.1"/>
    </source>
</evidence>
<evidence type="ECO:0000313" key="2">
    <source>
        <dbReference type="Proteomes" id="UP001605036"/>
    </source>
</evidence>
<reference evidence="1 2" key="1">
    <citation type="submission" date="2024-09" db="EMBL/GenBank/DDBJ databases">
        <title>Chromosome-scale assembly of Riccia fluitans.</title>
        <authorList>
            <person name="Paukszto L."/>
            <person name="Sawicki J."/>
            <person name="Karawczyk K."/>
            <person name="Piernik-Szablinska J."/>
            <person name="Szczecinska M."/>
            <person name="Mazdziarz M."/>
        </authorList>
    </citation>
    <scope>NUCLEOTIDE SEQUENCE [LARGE SCALE GENOMIC DNA]</scope>
    <source>
        <strain evidence="1">Rf_01</strain>
        <tissue evidence="1">Aerial parts of the thallus</tissue>
    </source>
</reference>
<comment type="caution">
    <text evidence="1">The sequence shown here is derived from an EMBL/GenBank/DDBJ whole genome shotgun (WGS) entry which is preliminary data.</text>
</comment>
<dbReference type="EMBL" id="JBHFFA010000002">
    <property type="protein sequence ID" value="KAL2643818.1"/>
    <property type="molecule type" value="Genomic_DNA"/>
</dbReference>
<gene>
    <name evidence="1" type="ORF">R1flu_011405</name>
</gene>
<accession>A0ABD1Z8T7</accession>
<protein>
    <submittedName>
        <fullName evidence="1">Uncharacterized protein</fullName>
    </submittedName>
</protein>
<dbReference type="AlphaFoldDB" id="A0ABD1Z8T7"/>